<proteinExistence type="predicted"/>
<comment type="caution">
    <text evidence="2">The sequence shown here is derived from an EMBL/GenBank/DDBJ whole genome shotgun (WGS) entry which is preliminary data.</text>
</comment>
<organism evidence="2 3">
    <name type="scientific">Amycolatopsis umgeniensis</name>
    <dbReference type="NCBI Taxonomy" id="336628"/>
    <lineage>
        <taxon>Bacteria</taxon>
        <taxon>Bacillati</taxon>
        <taxon>Actinomycetota</taxon>
        <taxon>Actinomycetes</taxon>
        <taxon>Pseudonocardiales</taxon>
        <taxon>Pseudonocardiaceae</taxon>
        <taxon>Amycolatopsis</taxon>
    </lineage>
</organism>
<evidence type="ECO:0000313" key="3">
    <source>
        <dbReference type="Proteomes" id="UP000580861"/>
    </source>
</evidence>
<keyword evidence="3" id="KW-1185">Reference proteome</keyword>
<accession>A0A841AUP8</accession>
<dbReference type="RefSeq" id="WP_184891322.1">
    <property type="nucleotide sequence ID" value="NZ_JACHMX010000001.1"/>
</dbReference>
<evidence type="ECO:0000256" key="1">
    <source>
        <dbReference type="SAM" id="MobiDB-lite"/>
    </source>
</evidence>
<sequence length="99" mass="11012">MPTKSPPPQLLVTEGDPQDHPHSLETTIDDHNVELYIWVVYKLRAYIVEEEIAGRRVGGSAEVPGNAALSGERGWMVMIEIVMVERTEAVRHVYSGDNG</sequence>
<dbReference type="Proteomes" id="UP000580861">
    <property type="component" value="Unassembled WGS sequence"/>
</dbReference>
<reference evidence="2 3" key="1">
    <citation type="submission" date="2020-08" db="EMBL/GenBank/DDBJ databases">
        <title>Sequencing the genomes of 1000 actinobacteria strains.</title>
        <authorList>
            <person name="Klenk H.-P."/>
        </authorList>
    </citation>
    <scope>NUCLEOTIDE SEQUENCE [LARGE SCALE GENOMIC DNA]</scope>
    <source>
        <strain evidence="2 3">DSM 45272</strain>
    </source>
</reference>
<evidence type="ECO:0000313" key="2">
    <source>
        <dbReference type="EMBL" id="MBB5850014.1"/>
    </source>
</evidence>
<gene>
    <name evidence="2" type="ORF">HDA45_000101</name>
</gene>
<dbReference type="AlphaFoldDB" id="A0A841AUP8"/>
<protein>
    <submittedName>
        <fullName evidence="2">Uncharacterized protein</fullName>
    </submittedName>
</protein>
<dbReference type="EMBL" id="JACHMX010000001">
    <property type="protein sequence ID" value="MBB5850014.1"/>
    <property type="molecule type" value="Genomic_DNA"/>
</dbReference>
<name>A0A841AUP8_9PSEU</name>
<feature type="region of interest" description="Disordered" evidence="1">
    <location>
        <begin position="1"/>
        <end position="25"/>
    </location>
</feature>